<gene>
    <name evidence="5" type="ORF">BAVI_22938</name>
</gene>
<feature type="domain" description="Peptidase S8/S53" evidence="4">
    <location>
        <begin position="40"/>
        <end position="70"/>
    </location>
</feature>
<dbReference type="Gene3D" id="3.40.50.200">
    <property type="entry name" value="Peptidase S8/S53 domain"/>
    <property type="match status" value="1"/>
</dbReference>
<dbReference type="SUPFAM" id="SSF52743">
    <property type="entry name" value="Subtilisin-like"/>
    <property type="match status" value="1"/>
</dbReference>
<protein>
    <submittedName>
        <fullName evidence="5">Intracellular serine protease</fullName>
    </submittedName>
</protein>
<dbReference type="AlphaFoldDB" id="A0AB94IGZ0"/>
<sequence length="80" mass="9073">MERKVRLIPYQVIAEFEEVTEVPKGVELIQAPELWGKTKGKGITIAILDTGCESSHPDLKDRIIGGRKFTKKDRSDQTNY</sequence>
<dbReference type="InterPro" id="IPR023827">
    <property type="entry name" value="Peptidase_S8_Asp-AS"/>
</dbReference>
<dbReference type="Proteomes" id="UP000018877">
    <property type="component" value="Unassembled WGS sequence"/>
</dbReference>
<dbReference type="PROSITE" id="PS51892">
    <property type="entry name" value="SUBTILASE"/>
    <property type="match status" value="1"/>
</dbReference>
<keyword evidence="5" id="KW-0645">Protease</keyword>
<dbReference type="EMBL" id="ALAN01000149">
    <property type="protein sequence ID" value="ETI66378.1"/>
    <property type="molecule type" value="Genomic_DNA"/>
</dbReference>
<dbReference type="Pfam" id="PF00082">
    <property type="entry name" value="Peptidase_S8"/>
    <property type="match status" value="1"/>
</dbReference>
<dbReference type="GO" id="GO:0006508">
    <property type="term" value="P:proteolysis"/>
    <property type="evidence" value="ECO:0007669"/>
    <property type="project" value="UniProtKB-KW"/>
</dbReference>
<keyword evidence="2" id="KW-0378">Hydrolase</keyword>
<dbReference type="GO" id="GO:0004252">
    <property type="term" value="F:serine-type endopeptidase activity"/>
    <property type="evidence" value="ECO:0007669"/>
    <property type="project" value="InterPro"/>
</dbReference>
<dbReference type="InterPro" id="IPR000209">
    <property type="entry name" value="Peptidase_S8/S53_dom"/>
</dbReference>
<dbReference type="InterPro" id="IPR036852">
    <property type="entry name" value="Peptidase_S8/S53_dom_sf"/>
</dbReference>
<accession>A0AB94IGZ0</accession>
<feature type="non-terminal residue" evidence="5">
    <location>
        <position position="80"/>
    </location>
</feature>
<name>A0AB94IGZ0_9BACI</name>
<evidence type="ECO:0000313" key="5">
    <source>
        <dbReference type="EMBL" id="ETI66378.1"/>
    </source>
</evidence>
<dbReference type="PROSITE" id="PS00136">
    <property type="entry name" value="SUBTILASE_ASP"/>
    <property type="match status" value="1"/>
</dbReference>
<comment type="caution">
    <text evidence="5">The sequence shown here is derived from an EMBL/GenBank/DDBJ whole genome shotgun (WGS) entry which is preliminary data.</text>
</comment>
<proteinExistence type="inferred from homology"/>
<keyword evidence="6" id="KW-1185">Reference proteome</keyword>
<comment type="similarity">
    <text evidence="1 3">Belongs to the peptidase S8 family.</text>
</comment>
<reference evidence="5 6" key="1">
    <citation type="journal article" date="2014" name="Environ. Microbiol.">
        <title>The nitrate-ammonifying and nosZ-carrying bacterium Bacillus vireti is a potent source and sink for nitric and nitrous oxide under high nitrate conditions.</title>
        <authorList>
            <person name="Mania D."/>
            <person name="Heylen K."/>
            <person name="van Spanning R.J."/>
            <person name="Frostegard A."/>
        </authorList>
    </citation>
    <scope>NUCLEOTIDE SEQUENCE [LARGE SCALE GENOMIC DNA]</scope>
    <source>
        <strain evidence="5 6">LMG 21834</strain>
    </source>
</reference>
<evidence type="ECO:0000256" key="3">
    <source>
        <dbReference type="PROSITE-ProRule" id="PRU01240"/>
    </source>
</evidence>
<evidence type="ECO:0000259" key="4">
    <source>
        <dbReference type="Pfam" id="PF00082"/>
    </source>
</evidence>
<evidence type="ECO:0000313" key="6">
    <source>
        <dbReference type="Proteomes" id="UP000018877"/>
    </source>
</evidence>
<evidence type="ECO:0000256" key="2">
    <source>
        <dbReference type="ARBA" id="ARBA00022801"/>
    </source>
</evidence>
<comment type="caution">
    <text evidence="3">Lacks conserved residue(s) required for the propagation of feature annotation.</text>
</comment>
<organism evidence="5 6">
    <name type="scientific">Neobacillus vireti LMG 21834</name>
    <dbReference type="NCBI Taxonomy" id="1131730"/>
    <lineage>
        <taxon>Bacteria</taxon>
        <taxon>Bacillati</taxon>
        <taxon>Bacillota</taxon>
        <taxon>Bacilli</taxon>
        <taxon>Bacillales</taxon>
        <taxon>Bacillaceae</taxon>
        <taxon>Neobacillus</taxon>
    </lineage>
</organism>
<dbReference type="RefSeq" id="WP_024030747.1">
    <property type="nucleotide sequence ID" value="NZ_ALAN01000149.1"/>
</dbReference>
<evidence type="ECO:0000256" key="1">
    <source>
        <dbReference type="ARBA" id="ARBA00011073"/>
    </source>
</evidence>